<organism evidence="2 3">
    <name type="scientific">Pinibacter aurantiacus</name>
    <dbReference type="NCBI Taxonomy" id="2851599"/>
    <lineage>
        <taxon>Bacteria</taxon>
        <taxon>Pseudomonadati</taxon>
        <taxon>Bacteroidota</taxon>
        <taxon>Chitinophagia</taxon>
        <taxon>Chitinophagales</taxon>
        <taxon>Chitinophagaceae</taxon>
        <taxon>Pinibacter</taxon>
    </lineage>
</organism>
<comment type="caution">
    <text evidence="2">The sequence shown here is derived from an EMBL/GenBank/DDBJ whole genome shotgun (WGS) entry which is preliminary data.</text>
</comment>
<reference evidence="2" key="1">
    <citation type="submission" date="2021-06" db="EMBL/GenBank/DDBJ databases">
        <authorList>
            <person name="Huq M.A."/>
        </authorList>
    </citation>
    <scope>NUCLEOTIDE SEQUENCE</scope>
    <source>
        <strain evidence="2">MAH-26</strain>
    </source>
</reference>
<keyword evidence="1" id="KW-0812">Transmembrane</keyword>
<dbReference type="RefSeq" id="WP_217791122.1">
    <property type="nucleotide sequence ID" value="NZ_JAHSPG010000006.1"/>
</dbReference>
<sequence>MNILHYFFVFLSSLVVDMVPFIGPPAWMVMVFFQVRFDLNIWLVLIAGVAGSAAGRYLYSTYVYLLSQRFIKPQKNEDLRFIGGKLANNSWKVQLFVLLYTLMPLPSTPLFTVAGSSGIKTSYLIPAFIVGKFISDAVMVFTGDYVANNFNDILHGLLTWKVLVGTLIGVVLICLFLFTDWRKLLQEKKFRINFNIWK</sequence>
<dbReference type="Proteomes" id="UP000812270">
    <property type="component" value="Unassembled WGS sequence"/>
</dbReference>
<feature type="transmembrane region" description="Helical" evidence="1">
    <location>
        <begin position="162"/>
        <end position="181"/>
    </location>
</feature>
<feature type="transmembrane region" description="Helical" evidence="1">
    <location>
        <begin position="6"/>
        <end position="27"/>
    </location>
</feature>
<evidence type="ECO:0000313" key="3">
    <source>
        <dbReference type="Proteomes" id="UP000812270"/>
    </source>
</evidence>
<feature type="transmembrane region" description="Helical" evidence="1">
    <location>
        <begin position="39"/>
        <end position="59"/>
    </location>
</feature>
<feature type="transmembrane region" description="Helical" evidence="1">
    <location>
        <begin position="93"/>
        <end position="111"/>
    </location>
</feature>
<dbReference type="EMBL" id="JAHSPG010000006">
    <property type="protein sequence ID" value="MBV4357477.1"/>
    <property type="molecule type" value="Genomic_DNA"/>
</dbReference>
<keyword evidence="1" id="KW-1133">Transmembrane helix</keyword>
<protein>
    <submittedName>
        <fullName evidence="2">Uncharacterized protein</fullName>
    </submittedName>
</protein>
<evidence type="ECO:0000313" key="2">
    <source>
        <dbReference type="EMBL" id="MBV4357477.1"/>
    </source>
</evidence>
<accession>A0A9E2S8C6</accession>
<keyword evidence="1" id="KW-0472">Membrane</keyword>
<evidence type="ECO:0000256" key="1">
    <source>
        <dbReference type="SAM" id="Phobius"/>
    </source>
</evidence>
<name>A0A9E2S8C6_9BACT</name>
<dbReference type="AlphaFoldDB" id="A0A9E2S8C6"/>
<keyword evidence="3" id="KW-1185">Reference proteome</keyword>
<proteinExistence type="predicted"/>
<gene>
    <name evidence="2" type="ORF">KTO63_09990</name>
</gene>